<proteinExistence type="predicted"/>
<sequence length="201" mass="22636">MTCAQQGNVQFEFIRQLSERSNSVVIGIVRDMEAAERRVKAKLKRTNIHILHRDLVSYESLRRGEPEALERPFGLVQGQRRREHLSIQRIPAANSPGEREEGHRHIYRDGRSLIIWLYGIDATAPYAISKAALNTSVATFIPEQKRKGAMAMVAKFAKIAPHFKSPITPEESFRSILAVIGKASVDRGDGGSFVSLFRKKQ</sequence>
<reference evidence="1 2" key="1">
    <citation type="submission" date="2018-06" db="EMBL/GenBank/DDBJ databases">
        <title>Complete Genomes of Monosporascus.</title>
        <authorList>
            <person name="Robinson A.J."/>
            <person name="Natvig D.O."/>
        </authorList>
    </citation>
    <scope>NUCLEOTIDE SEQUENCE [LARGE SCALE GENOMIC DNA]</scope>
    <source>
        <strain evidence="1 2">CBS 110550</strain>
    </source>
</reference>
<dbReference type="GO" id="GO:0016616">
    <property type="term" value="F:oxidoreductase activity, acting on the CH-OH group of donors, NAD or NADP as acceptor"/>
    <property type="evidence" value="ECO:0007669"/>
    <property type="project" value="TreeGrafter"/>
</dbReference>
<evidence type="ECO:0000313" key="2">
    <source>
        <dbReference type="Proteomes" id="UP000293360"/>
    </source>
</evidence>
<dbReference type="PANTHER" id="PTHR45458">
    <property type="entry name" value="SHORT-CHAIN DEHYDROGENASE/REDUCTASE SDR"/>
    <property type="match status" value="1"/>
</dbReference>
<comment type="caution">
    <text evidence="1">The sequence shown here is derived from an EMBL/GenBank/DDBJ whole genome shotgun (WGS) entry which is preliminary data.</text>
</comment>
<dbReference type="AlphaFoldDB" id="A0A4Q4SVW9"/>
<dbReference type="EMBL" id="QJNU01001035">
    <property type="protein sequence ID" value="RYO80681.1"/>
    <property type="molecule type" value="Genomic_DNA"/>
</dbReference>
<evidence type="ECO:0008006" key="3">
    <source>
        <dbReference type="Google" id="ProtNLM"/>
    </source>
</evidence>
<dbReference type="OrthoDB" id="7289984at2759"/>
<name>A0A4Q4SVW9_9PEZI</name>
<evidence type="ECO:0000313" key="1">
    <source>
        <dbReference type="EMBL" id="RYO80681.1"/>
    </source>
</evidence>
<dbReference type="PANTHER" id="PTHR45458:SF3">
    <property type="entry name" value="CHAIN DEHYDROGENASE (ATSC), PUTATIVE-RELATED"/>
    <property type="match status" value="1"/>
</dbReference>
<gene>
    <name evidence="1" type="ORF">DL764_009865</name>
</gene>
<dbReference type="InterPro" id="IPR052184">
    <property type="entry name" value="SDR_enzymes"/>
</dbReference>
<dbReference type="Proteomes" id="UP000293360">
    <property type="component" value="Unassembled WGS sequence"/>
</dbReference>
<keyword evidence="2" id="KW-1185">Reference proteome</keyword>
<accession>A0A4Q4SVW9</accession>
<protein>
    <recommendedName>
        <fullName evidence="3">Ketoreductase (KR) domain-containing protein</fullName>
    </recommendedName>
</protein>
<organism evidence="1 2">
    <name type="scientific">Monosporascus ibericus</name>
    <dbReference type="NCBI Taxonomy" id="155417"/>
    <lineage>
        <taxon>Eukaryota</taxon>
        <taxon>Fungi</taxon>
        <taxon>Dikarya</taxon>
        <taxon>Ascomycota</taxon>
        <taxon>Pezizomycotina</taxon>
        <taxon>Sordariomycetes</taxon>
        <taxon>Xylariomycetidae</taxon>
        <taxon>Xylariales</taxon>
        <taxon>Xylariales incertae sedis</taxon>
        <taxon>Monosporascus</taxon>
    </lineage>
</organism>